<protein>
    <submittedName>
        <fullName evidence="2">Outer membrane lipoprotein carrier protein LolA</fullName>
    </submittedName>
</protein>
<dbReference type="Proteomes" id="UP000503018">
    <property type="component" value="Chromosome"/>
</dbReference>
<dbReference type="Gene3D" id="2.50.20.10">
    <property type="entry name" value="Lipoprotein localisation LolA/LolB/LppX"/>
    <property type="match status" value="1"/>
</dbReference>
<dbReference type="EMBL" id="CP053015">
    <property type="protein sequence ID" value="QJQ31137.1"/>
    <property type="molecule type" value="Genomic_DNA"/>
</dbReference>
<gene>
    <name evidence="2" type="ORF">GV829_00620</name>
</gene>
<sequence>MSRLTKTVALLLTGALGLGAFATLPLAQPLAAQTRTAPRATPALTGDLLRVQQHLSAMTSLVADFSQSDRSGQVQNGRLTLRQPGRIRFQYAPGNPLLIVADGRSLTLIDYEVRQVQRWPIRNSPLSVLIDPEANLVRYGRLIDTGDRNTISVEVRDPSRPEYGMITMVFIRDAASPAGLKLYGWVALDAQNQRTSIRLSNQRYNVPVADNMFRWRDPRQTTRGR</sequence>
<dbReference type="PANTHER" id="PTHR35869">
    <property type="entry name" value="OUTER-MEMBRANE LIPOPROTEIN CARRIER PROTEIN"/>
    <property type="match status" value="1"/>
</dbReference>
<proteinExistence type="predicted"/>
<keyword evidence="3" id="KW-1185">Reference proteome</keyword>
<reference evidence="2 3" key="1">
    <citation type="submission" date="2020-01" db="EMBL/GenBank/DDBJ databases">
        <title>Sphingomonas sp. strain CSW-10.</title>
        <authorList>
            <person name="Chen W.-M."/>
        </authorList>
    </citation>
    <scope>NUCLEOTIDE SEQUENCE [LARGE SCALE GENOMIC DNA]</scope>
    <source>
        <strain evidence="2 3">CSW-10</strain>
    </source>
</reference>
<name>A0A6M4AQ51_9SPHN</name>
<dbReference type="KEGG" id="slan:GV829_00620"/>
<evidence type="ECO:0000313" key="3">
    <source>
        <dbReference type="Proteomes" id="UP000503018"/>
    </source>
</evidence>
<dbReference type="PANTHER" id="PTHR35869:SF1">
    <property type="entry name" value="OUTER-MEMBRANE LIPOPROTEIN CARRIER PROTEIN"/>
    <property type="match status" value="1"/>
</dbReference>
<accession>A0A6M4AQ51</accession>
<dbReference type="InterPro" id="IPR004564">
    <property type="entry name" value="OM_lipoprot_carrier_LolA-like"/>
</dbReference>
<evidence type="ECO:0000313" key="2">
    <source>
        <dbReference type="EMBL" id="QJQ31137.1"/>
    </source>
</evidence>
<dbReference type="SUPFAM" id="SSF89392">
    <property type="entry name" value="Prokaryotic lipoproteins and lipoprotein localization factors"/>
    <property type="match status" value="1"/>
</dbReference>
<evidence type="ECO:0000256" key="1">
    <source>
        <dbReference type="ARBA" id="ARBA00022729"/>
    </source>
</evidence>
<dbReference type="Pfam" id="PF03548">
    <property type="entry name" value="LolA"/>
    <property type="match status" value="1"/>
</dbReference>
<keyword evidence="1" id="KW-0732">Signal</keyword>
<dbReference type="RefSeq" id="WP_169943350.1">
    <property type="nucleotide sequence ID" value="NZ_CP053015.1"/>
</dbReference>
<organism evidence="2 3">
    <name type="scientific">Sphingomonas lacunae</name>
    <dbReference type="NCBI Taxonomy" id="2698828"/>
    <lineage>
        <taxon>Bacteria</taxon>
        <taxon>Pseudomonadati</taxon>
        <taxon>Pseudomonadota</taxon>
        <taxon>Alphaproteobacteria</taxon>
        <taxon>Sphingomonadales</taxon>
        <taxon>Sphingomonadaceae</taxon>
        <taxon>Sphingomonas</taxon>
    </lineage>
</organism>
<keyword evidence="2" id="KW-0449">Lipoprotein</keyword>
<dbReference type="CDD" id="cd16325">
    <property type="entry name" value="LolA"/>
    <property type="match status" value="1"/>
</dbReference>
<dbReference type="AlphaFoldDB" id="A0A6M4AQ51"/>
<dbReference type="InterPro" id="IPR029046">
    <property type="entry name" value="LolA/LolB/LppX"/>
</dbReference>